<feature type="compositionally biased region" description="Low complexity" evidence="1">
    <location>
        <begin position="126"/>
        <end position="167"/>
    </location>
</feature>
<organism evidence="2 3">
    <name type="scientific">Mortierella alpina</name>
    <name type="common">Oleaginous fungus</name>
    <name type="synonym">Mortierella renispora</name>
    <dbReference type="NCBI Taxonomy" id="64518"/>
    <lineage>
        <taxon>Eukaryota</taxon>
        <taxon>Fungi</taxon>
        <taxon>Fungi incertae sedis</taxon>
        <taxon>Mucoromycota</taxon>
        <taxon>Mortierellomycotina</taxon>
        <taxon>Mortierellomycetes</taxon>
        <taxon>Mortierellales</taxon>
        <taxon>Mortierellaceae</taxon>
        <taxon>Mortierella</taxon>
    </lineage>
</organism>
<proteinExistence type="predicted"/>
<evidence type="ECO:0000313" key="3">
    <source>
        <dbReference type="Proteomes" id="UP000738359"/>
    </source>
</evidence>
<dbReference type="AlphaFoldDB" id="A0A9P6LYF6"/>
<feature type="compositionally biased region" description="Pro residues" evidence="1">
    <location>
        <begin position="114"/>
        <end position="125"/>
    </location>
</feature>
<gene>
    <name evidence="2" type="ORF">BGZ70_001102</name>
</gene>
<evidence type="ECO:0000313" key="2">
    <source>
        <dbReference type="EMBL" id="KAF9951178.1"/>
    </source>
</evidence>
<dbReference type="OrthoDB" id="20273at2759"/>
<reference evidence="2" key="1">
    <citation type="journal article" date="2020" name="Fungal Divers.">
        <title>Resolving the Mortierellaceae phylogeny through synthesis of multi-gene phylogenetics and phylogenomics.</title>
        <authorList>
            <person name="Vandepol N."/>
            <person name="Liber J."/>
            <person name="Desiro A."/>
            <person name="Na H."/>
            <person name="Kennedy M."/>
            <person name="Barry K."/>
            <person name="Grigoriev I.V."/>
            <person name="Miller A.N."/>
            <person name="O'Donnell K."/>
            <person name="Stajich J.E."/>
            <person name="Bonito G."/>
        </authorList>
    </citation>
    <scope>NUCLEOTIDE SEQUENCE</scope>
    <source>
        <strain evidence="2">CK1249</strain>
    </source>
</reference>
<name>A0A9P6LYF6_MORAP</name>
<keyword evidence="3" id="KW-1185">Reference proteome</keyword>
<evidence type="ECO:0000256" key="1">
    <source>
        <dbReference type="SAM" id="MobiDB-lite"/>
    </source>
</evidence>
<sequence>MKVWMKIDFTKIGNNDDLPSNYVIKPRQISVISIPMALNYTSLKVDTNADGTLQTLLAACKPVAPNSLDPVMGLNLVFGGHMFVWGLSWVWKPEFSFSVDSAPCPVNARDPVEIEPPPPPQPSPSSGPGNGTTTIGTRTGSATATATGTLLSSTTTAAPGSGTTTPP</sequence>
<protein>
    <submittedName>
        <fullName evidence="2">Uncharacterized protein</fullName>
    </submittedName>
</protein>
<dbReference type="Proteomes" id="UP000738359">
    <property type="component" value="Unassembled WGS sequence"/>
</dbReference>
<feature type="region of interest" description="Disordered" evidence="1">
    <location>
        <begin position="108"/>
        <end position="167"/>
    </location>
</feature>
<comment type="caution">
    <text evidence="2">The sequence shown here is derived from an EMBL/GenBank/DDBJ whole genome shotgun (WGS) entry which is preliminary data.</text>
</comment>
<accession>A0A9P6LYF6</accession>
<dbReference type="EMBL" id="JAAAHY010001228">
    <property type="protein sequence ID" value="KAF9951178.1"/>
    <property type="molecule type" value="Genomic_DNA"/>
</dbReference>